<evidence type="ECO:0000256" key="3">
    <source>
        <dbReference type="ARBA" id="ARBA00023136"/>
    </source>
</evidence>
<proteinExistence type="inferred from homology"/>
<gene>
    <name evidence="8" type="ORF">HW532_15140</name>
</gene>
<evidence type="ECO:0000256" key="6">
    <source>
        <dbReference type="SAM" id="SignalP"/>
    </source>
</evidence>
<keyword evidence="3" id="KW-0472">Membrane</keyword>
<accession>A0A7S8HCS7</accession>
<dbReference type="GO" id="GO:0009279">
    <property type="term" value="C:cell outer membrane"/>
    <property type="evidence" value="ECO:0007669"/>
    <property type="project" value="UniProtKB-SubCell"/>
</dbReference>
<dbReference type="KEGG" id="kmn:HW532_15140"/>
<evidence type="ECO:0000256" key="4">
    <source>
        <dbReference type="ARBA" id="ARBA00023237"/>
    </source>
</evidence>
<dbReference type="Proteomes" id="UP000593594">
    <property type="component" value="Chromosome"/>
</dbReference>
<feature type="domain" description="Outer membrane protein beta-barrel" evidence="7">
    <location>
        <begin position="32"/>
        <end position="221"/>
    </location>
</feature>
<evidence type="ECO:0000259" key="7">
    <source>
        <dbReference type="Pfam" id="PF13505"/>
    </source>
</evidence>
<dbReference type="PANTHER" id="PTHR34001:SF3">
    <property type="entry name" value="BLL7405 PROTEIN"/>
    <property type="match status" value="1"/>
</dbReference>
<dbReference type="InterPro" id="IPR027385">
    <property type="entry name" value="Beta-barrel_OMP"/>
</dbReference>
<dbReference type="AlphaFoldDB" id="A0A7S8HCS7"/>
<keyword evidence="4" id="KW-0998">Cell outer membrane</keyword>
<protein>
    <submittedName>
        <fullName evidence="8">Porin family protein</fullName>
    </submittedName>
</protein>
<evidence type="ECO:0000256" key="5">
    <source>
        <dbReference type="ARBA" id="ARBA00038306"/>
    </source>
</evidence>
<feature type="signal peptide" evidence="6">
    <location>
        <begin position="1"/>
        <end position="30"/>
    </location>
</feature>
<dbReference type="EMBL" id="CP058214">
    <property type="protein sequence ID" value="QPC43905.1"/>
    <property type="molecule type" value="Genomic_DNA"/>
</dbReference>
<dbReference type="PANTHER" id="PTHR34001">
    <property type="entry name" value="BLL7405 PROTEIN"/>
    <property type="match status" value="1"/>
</dbReference>
<dbReference type="RefSeq" id="WP_213161268.1">
    <property type="nucleotide sequence ID" value="NZ_CP058214.1"/>
</dbReference>
<evidence type="ECO:0000313" key="8">
    <source>
        <dbReference type="EMBL" id="QPC43905.1"/>
    </source>
</evidence>
<comment type="similarity">
    <text evidence="5">Belongs to the Omp25/RopB family.</text>
</comment>
<dbReference type="Gene3D" id="2.40.160.20">
    <property type="match status" value="1"/>
</dbReference>
<dbReference type="InterPro" id="IPR011250">
    <property type="entry name" value="OMP/PagP_B-barrel"/>
</dbReference>
<dbReference type="SUPFAM" id="SSF56925">
    <property type="entry name" value="OMPA-like"/>
    <property type="match status" value="1"/>
</dbReference>
<sequence length="253" mass="27093">MSRFSKTLALAGVAAAALVSASMTSNTAEAADLYVPPPPPPPPVMTWTGPYIGGFVGGGAHNVDTSVHLDVEGGPGPSGELAGLDGFGGDGFMFGGFVGYNFQVSPQFVLGIQGDINVPDFETELSILENNVAKLENDIVWSLSARVGWLPADNTMLYIIGGWSNTKYEFKSDLIDLNKTFNGWHIGAGIETKLTEAITARVEYRYTDFGRKTFFSDDFPIGDEVDLNIAVKTKPVTHTGMVGIAYNFSGLFY</sequence>
<comment type="subcellular location">
    <subcellularLocation>
        <location evidence="1">Cell outer membrane</location>
    </subcellularLocation>
</comment>
<feature type="chain" id="PRO_5032304724" evidence="6">
    <location>
        <begin position="31"/>
        <end position="253"/>
    </location>
</feature>
<evidence type="ECO:0000313" key="9">
    <source>
        <dbReference type="Proteomes" id="UP000593594"/>
    </source>
</evidence>
<dbReference type="Pfam" id="PF13505">
    <property type="entry name" value="OMP_b-brl"/>
    <property type="match status" value="1"/>
</dbReference>
<dbReference type="InterPro" id="IPR051692">
    <property type="entry name" value="OMP-like"/>
</dbReference>
<evidence type="ECO:0000256" key="2">
    <source>
        <dbReference type="ARBA" id="ARBA00022729"/>
    </source>
</evidence>
<reference evidence="8 9" key="1">
    <citation type="submission" date="2020-06" db="EMBL/GenBank/DDBJ databases">
        <title>Genome sequence of 2 isolates from Red Sea Mangroves.</title>
        <authorList>
            <person name="Sefrji F."/>
            <person name="Michoud G."/>
            <person name="Merlino G."/>
            <person name="Daffonchio D."/>
        </authorList>
    </citation>
    <scope>NUCLEOTIDE SEQUENCE [LARGE SCALE GENOMIC DNA]</scope>
    <source>
        <strain evidence="8 9">R1DC25</strain>
    </source>
</reference>
<keyword evidence="2 6" id="KW-0732">Signal</keyword>
<name>A0A7S8HCS7_9HYPH</name>
<keyword evidence="9" id="KW-1185">Reference proteome</keyword>
<evidence type="ECO:0000256" key="1">
    <source>
        <dbReference type="ARBA" id="ARBA00004442"/>
    </source>
</evidence>
<organism evidence="8 9">
    <name type="scientific">Kaustia mangrovi</name>
    <dbReference type="NCBI Taxonomy" id="2593653"/>
    <lineage>
        <taxon>Bacteria</taxon>
        <taxon>Pseudomonadati</taxon>
        <taxon>Pseudomonadota</taxon>
        <taxon>Alphaproteobacteria</taxon>
        <taxon>Hyphomicrobiales</taxon>
        <taxon>Parvibaculaceae</taxon>
        <taxon>Kaustia</taxon>
    </lineage>
</organism>